<dbReference type="GO" id="GO:0034775">
    <property type="term" value="P:glutathione transmembrane transport"/>
    <property type="evidence" value="ECO:0007669"/>
    <property type="project" value="InterPro"/>
</dbReference>
<evidence type="ECO:0000256" key="2">
    <source>
        <dbReference type="ARBA" id="ARBA00022692"/>
    </source>
</evidence>
<dbReference type="InterPro" id="IPR036640">
    <property type="entry name" value="ABC1_TM_sf"/>
</dbReference>
<dbReference type="PANTHER" id="PTHR24221">
    <property type="entry name" value="ATP-BINDING CASSETTE SUB-FAMILY B"/>
    <property type="match status" value="1"/>
</dbReference>
<keyword evidence="2 7" id="KW-0812">Transmembrane</keyword>
<keyword evidence="4" id="KW-0067">ATP-binding</keyword>
<accession>D6XY09</accession>
<keyword evidence="5 7" id="KW-1133">Transmembrane helix</keyword>
<gene>
    <name evidence="10" type="ordered locus">Bsel_0546</name>
</gene>
<proteinExistence type="predicted"/>
<dbReference type="InterPro" id="IPR014223">
    <property type="entry name" value="ABC_CydC/D"/>
</dbReference>
<dbReference type="Gene3D" id="3.40.50.300">
    <property type="entry name" value="P-loop containing nucleotide triphosphate hydrolases"/>
    <property type="match status" value="1"/>
</dbReference>
<feature type="transmembrane region" description="Helical" evidence="7">
    <location>
        <begin position="53"/>
        <end position="72"/>
    </location>
</feature>
<sequence>MRDIKPVLKLMLLEKKEVLLAALLGFLAAGASVGLLASSGFLISSAALQPPLYTLTASIVLVRFFGLLRAGSRYGERYFSHKATFTILSHIRTHYFDQVVARIPGLFRSKRSGDLLSRITGDVENLQFFFLRVVYPPVVMVLVFLATIFFASLYSFYAAVLLFTGFILTGGVIPAWFAWKTRQKAGRVRETRGALSTEVTEFMTGYRELKIHGQTKVKSEDVQSLAKAYTSLQQDEQHQLAGSESVNIFAGLMITWLIAFLAALEVQNGSLDGVWLAAMILVSLSVFESANPMASFPKNYESGRQSAERLSLSEGDATDQNGQQGQALSDAIDTIAFKDVSFSHEGSERFALSEVSALFKRGQRTAIVGASGSGKTTLMEVLLGIHMADRGDVLVNGQRLGDLDLDSCWSQFSFSLQDNHFFYGSIRENLEVPGTGAADQEMTDILERLSLSHLTLDDQLEEGAGNLSGGERQRLALARAWLRNGAVWLLDEPLSALDANTYDKVIKEVFDVSAKSMMILITHQLRGLEQMDQILVMDQGRIVERGSYHDLMAQKGWFYALHEVDKQMIG</sequence>
<dbReference type="PROSITE" id="PS50929">
    <property type="entry name" value="ABC_TM1F"/>
    <property type="match status" value="1"/>
</dbReference>
<evidence type="ECO:0000313" key="10">
    <source>
        <dbReference type="EMBL" id="ADH98082.1"/>
    </source>
</evidence>
<dbReference type="PROSITE" id="PS50893">
    <property type="entry name" value="ABC_TRANSPORTER_2"/>
    <property type="match status" value="1"/>
</dbReference>
<keyword evidence="11" id="KW-1185">Reference proteome</keyword>
<evidence type="ECO:0000256" key="5">
    <source>
        <dbReference type="ARBA" id="ARBA00022989"/>
    </source>
</evidence>
<dbReference type="GO" id="GO:0140359">
    <property type="term" value="F:ABC-type transporter activity"/>
    <property type="evidence" value="ECO:0007669"/>
    <property type="project" value="InterPro"/>
</dbReference>
<dbReference type="Proteomes" id="UP000000271">
    <property type="component" value="Chromosome"/>
</dbReference>
<dbReference type="RefSeq" id="WP_013171511.1">
    <property type="nucleotide sequence ID" value="NC_014219.1"/>
</dbReference>
<keyword evidence="6 7" id="KW-0472">Membrane</keyword>
<dbReference type="SUPFAM" id="SSF52540">
    <property type="entry name" value="P-loop containing nucleoside triphosphate hydrolases"/>
    <property type="match status" value="1"/>
</dbReference>
<dbReference type="InterPro" id="IPR003439">
    <property type="entry name" value="ABC_transporter-like_ATP-bd"/>
</dbReference>
<evidence type="ECO:0000256" key="7">
    <source>
        <dbReference type="SAM" id="Phobius"/>
    </source>
</evidence>
<dbReference type="SMART" id="SM00382">
    <property type="entry name" value="AAA"/>
    <property type="match status" value="1"/>
</dbReference>
<dbReference type="InterPro" id="IPR039421">
    <property type="entry name" value="Type_1_exporter"/>
</dbReference>
<dbReference type="SUPFAM" id="SSF90123">
    <property type="entry name" value="ABC transporter transmembrane region"/>
    <property type="match status" value="1"/>
</dbReference>
<feature type="transmembrane region" description="Helical" evidence="7">
    <location>
        <begin position="128"/>
        <end position="150"/>
    </location>
</feature>
<dbReference type="GO" id="GO:0005524">
    <property type="term" value="F:ATP binding"/>
    <property type="evidence" value="ECO:0007669"/>
    <property type="project" value="UniProtKB-KW"/>
</dbReference>
<reference evidence="10" key="1">
    <citation type="submission" date="2009-10" db="EMBL/GenBank/DDBJ databases">
        <title>Complete sequence of Bacillus selenitireducens MLS10.</title>
        <authorList>
            <consortium name="US DOE Joint Genome Institute"/>
            <person name="Lucas S."/>
            <person name="Copeland A."/>
            <person name="Lapidus A."/>
            <person name="Glavina del Rio T."/>
            <person name="Dalin E."/>
            <person name="Tice H."/>
            <person name="Bruce D."/>
            <person name="Goodwin L."/>
            <person name="Pitluck S."/>
            <person name="Sims D."/>
            <person name="Brettin T."/>
            <person name="Detter J.C."/>
            <person name="Han C."/>
            <person name="Larimer F."/>
            <person name="Land M."/>
            <person name="Hauser L."/>
            <person name="Kyrpides N."/>
            <person name="Ovchinnikova G."/>
            <person name="Stolz J."/>
        </authorList>
    </citation>
    <scope>NUCLEOTIDE SEQUENCE [LARGE SCALE GENOMIC DNA]</scope>
    <source>
        <strain evidence="10">MLS10</strain>
    </source>
</reference>
<evidence type="ECO:0000256" key="3">
    <source>
        <dbReference type="ARBA" id="ARBA00022741"/>
    </source>
</evidence>
<organism evidence="10 11">
    <name type="scientific">Bacillus selenitireducens (strain ATCC 700615 / DSM 15326 / MLS10)</name>
    <dbReference type="NCBI Taxonomy" id="439292"/>
    <lineage>
        <taxon>Bacteria</taxon>
        <taxon>Bacillati</taxon>
        <taxon>Bacillota</taxon>
        <taxon>Bacilli</taxon>
        <taxon>Bacillales</taxon>
        <taxon>Bacillaceae</taxon>
        <taxon>Salisediminibacterium</taxon>
    </lineage>
</organism>
<dbReference type="AlphaFoldDB" id="D6XY09"/>
<dbReference type="KEGG" id="bse:Bsel_0546"/>
<evidence type="ECO:0000256" key="6">
    <source>
        <dbReference type="ARBA" id="ARBA00023136"/>
    </source>
</evidence>
<dbReference type="Pfam" id="PF00664">
    <property type="entry name" value="ABC_membrane"/>
    <property type="match status" value="1"/>
</dbReference>
<evidence type="ECO:0000256" key="1">
    <source>
        <dbReference type="ARBA" id="ARBA00004651"/>
    </source>
</evidence>
<feature type="transmembrane region" description="Helical" evidence="7">
    <location>
        <begin position="246"/>
        <end position="267"/>
    </location>
</feature>
<dbReference type="GO" id="GO:0034040">
    <property type="term" value="F:ATPase-coupled lipid transmembrane transporter activity"/>
    <property type="evidence" value="ECO:0007669"/>
    <property type="project" value="TreeGrafter"/>
</dbReference>
<dbReference type="GO" id="GO:0045454">
    <property type="term" value="P:cell redox homeostasis"/>
    <property type="evidence" value="ECO:0007669"/>
    <property type="project" value="InterPro"/>
</dbReference>
<dbReference type="HOGENOM" id="CLU_000604_84_9_9"/>
<dbReference type="NCBIfam" id="TIGR02868">
    <property type="entry name" value="CydC"/>
    <property type="match status" value="1"/>
</dbReference>
<dbReference type="CDD" id="cd03228">
    <property type="entry name" value="ABCC_MRP_Like"/>
    <property type="match status" value="1"/>
</dbReference>
<name>D6XY09_BACIE</name>
<dbReference type="Pfam" id="PF00005">
    <property type="entry name" value="ABC_tran"/>
    <property type="match status" value="1"/>
</dbReference>
<dbReference type="InterPro" id="IPR027417">
    <property type="entry name" value="P-loop_NTPase"/>
</dbReference>
<dbReference type="CDD" id="cd18585">
    <property type="entry name" value="ABC_6TM_CydC"/>
    <property type="match status" value="1"/>
</dbReference>
<protein>
    <submittedName>
        <fullName evidence="10">ABC transporter, CydDC cysteine exporter (CydDC-E) family, permease/ATP-binding protein CydC</fullName>
    </submittedName>
</protein>
<dbReference type="EMBL" id="CP001791">
    <property type="protein sequence ID" value="ADH98082.1"/>
    <property type="molecule type" value="Genomic_DNA"/>
</dbReference>
<dbReference type="PANTHER" id="PTHR24221:SF653">
    <property type="entry name" value="TRANSPORT ATP-BINDING PROTEIN CYDC"/>
    <property type="match status" value="1"/>
</dbReference>
<feature type="domain" description="ABC transporter" evidence="8">
    <location>
        <begin position="335"/>
        <end position="564"/>
    </location>
</feature>
<dbReference type="InterPro" id="IPR003593">
    <property type="entry name" value="AAA+_ATPase"/>
</dbReference>
<feature type="transmembrane region" description="Helical" evidence="7">
    <location>
        <begin position="156"/>
        <end position="179"/>
    </location>
</feature>
<evidence type="ECO:0000256" key="4">
    <source>
        <dbReference type="ARBA" id="ARBA00022840"/>
    </source>
</evidence>
<comment type="subcellular location">
    <subcellularLocation>
        <location evidence="1">Cell membrane</location>
        <topology evidence="1">Multi-pass membrane protein</topology>
    </subcellularLocation>
</comment>
<dbReference type="PROSITE" id="PS00211">
    <property type="entry name" value="ABC_TRANSPORTER_1"/>
    <property type="match status" value="1"/>
</dbReference>
<evidence type="ECO:0000259" key="8">
    <source>
        <dbReference type="PROSITE" id="PS50893"/>
    </source>
</evidence>
<evidence type="ECO:0000313" key="11">
    <source>
        <dbReference type="Proteomes" id="UP000000271"/>
    </source>
</evidence>
<feature type="transmembrane region" description="Helical" evidence="7">
    <location>
        <begin position="273"/>
        <end position="290"/>
    </location>
</feature>
<feature type="domain" description="ABC transmembrane type-1" evidence="9">
    <location>
        <begin position="19"/>
        <end position="305"/>
    </location>
</feature>
<dbReference type="InterPro" id="IPR011527">
    <property type="entry name" value="ABC1_TM_dom"/>
</dbReference>
<dbReference type="STRING" id="439292.Bsel_0546"/>
<dbReference type="eggNOG" id="COG4987">
    <property type="taxonomic scope" value="Bacteria"/>
</dbReference>
<dbReference type="InterPro" id="IPR017871">
    <property type="entry name" value="ABC_transporter-like_CS"/>
</dbReference>
<dbReference type="Gene3D" id="1.20.1560.10">
    <property type="entry name" value="ABC transporter type 1, transmembrane domain"/>
    <property type="match status" value="1"/>
</dbReference>
<dbReference type="GO" id="GO:0016887">
    <property type="term" value="F:ATP hydrolysis activity"/>
    <property type="evidence" value="ECO:0007669"/>
    <property type="project" value="InterPro"/>
</dbReference>
<evidence type="ECO:0000259" key="9">
    <source>
        <dbReference type="PROSITE" id="PS50929"/>
    </source>
</evidence>
<keyword evidence="3" id="KW-0547">Nucleotide-binding</keyword>
<dbReference type="GO" id="GO:0005886">
    <property type="term" value="C:plasma membrane"/>
    <property type="evidence" value="ECO:0007669"/>
    <property type="project" value="UniProtKB-SubCell"/>
</dbReference>